<dbReference type="Pfam" id="PF05406">
    <property type="entry name" value="WGR"/>
    <property type="match status" value="1"/>
</dbReference>
<dbReference type="InterPro" id="IPR012317">
    <property type="entry name" value="Poly(ADP-ribose)pol_cat_dom"/>
</dbReference>
<dbReference type="InterPro" id="IPR008893">
    <property type="entry name" value="WGR_domain"/>
</dbReference>
<feature type="domain" description="PARP catalytic" evidence="6">
    <location>
        <begin position="204"/>
        <end position="401"/>
    </location>
</feature>
<evidence type="ECO:0000256" key="3">
    <source>
        <dbReference type="ARBA" id="ARBA00022679"/>
    </source>
</evidence>
<keyword evidence="4" id="KW-0520">NAD</keyword>
<dbReference type="GO" id="GO:0070212">
    <property type="term" value="P:protein poly-ADP-ribosylation"/>
    <property type="evidence" value="ECO:0007669"/>
    <property type="project" value="TreeGrafter"/>
</dbReference>
<dbReference type="EMBL" id="QSFP01000039">
    <property type="protein sequence ID" value="RHA61509.1"/>
    <property type="molecule type" value="Genomic_DNA"/>
</dbReference>
<evidence type="ECO:0000259" key="6">
    <source>
        <dbReference type="PROSITE" id="PS51059"/>
    </source>
</evidence>
<keyword evidence="3" id="KW-0808">Transferase</keyword>
<dbReference type="Pfam" id="PF00644">
    <property type="entry name" value="PARP"/>
    <property type="match status" value="1"/>
</dbReference>
<evidence type="ECO:0000256" key="2">
    <source>
        <dbReference type="ARBA" id="ARBA00022676"/>
    </source>
</evidence>
<dbReference type="AlphaFoldDB" id="A0A413SBB2"/>
<dbReference type="GO" id="GO:1990404">
    <property type="term" value="F:NAD+-protein mono-ADP-ribosyltransferase activity"/>
    <property type="evidence" value="ECO:0007669"/>
    <property type="project" value="TreeGrafter"/>
</dbReference>
<dbReference type="GO" id="GO:0006302">
    <property type="term" value="P:double-strand break repair"/>
    <property type="evidence" value="ECO:0007669"/>
    <property type="project" value="TreeGrafter"/>
</dbReference>
<evidence type="ECO:0000256" key="1">
    <source>
        <dbReference type="ARBA" id="ARBA00012020"/>
    </source>
</evidence>
<evidence type="ECO:0000313" key="8">
    <source>
        <dbReference type="Proteomes" id="UP000284465"/>
    </source>
</evidence>
<dbReference type="InterPro" id="IPR050800">
    <property type="entry name" value="ARTD/PARP"/>
</dbReference>
<sequence>MNATYLLMVTPEGNHNKFYRMLPNFPDDSHFTVEWGRVGATAIKKIYSMAAWDKIYKDKITKGYVDQSDLHDCVVTVLSESNYAPIADQLVAELVDALLAYSDNAIKKNYIVSSKDVTQAMIDLAREKIDQLYSVTSLSEVNAILSQLFTIIPRKMEKVEDYLAHTEMDAAEIITREEALLDIMTGKVNQKTRHNIRNDNISNTILDENNLTIRPCTMDEIRHIKKFLGKESEHKLKNAFYVKNIVTEACFYDYCSKNQISDKDIHYLYHGSRNENWWNILIQGLSLRPKKSVVRTGAMFGHGLYFAPRAKKSIGYTSLNGSYWSGGTSLTGFLAVYKVAYKNPFNVYRHTPAYKLFTKENVHRLGADAIFASKDQGMLVNDEVVVYDDKQATIRYLIELA</sequence>
<protein>
    <recommendedName>
        <fullName evidence="1">NAD(+) ADP-ribosyltransferase</fullName>
        <ecNumber evidence="1">2.4.2.30</ecNumber>
    </recommendedName>
</protein>
<dbReference type="GO" id="GO:0003950">
    <property type="term" value="F:NAD+ poly-ADP-ribosyltransferase activity"/>
    <property type="evidence" value="ECO:0007669"/>
    <property type="project" value="UniProtKB-EC"/>
</dbReference>
<evidence type="ECO:0000313" key="7">
    <source>
        <dbReference type="EMBL" id="RHA61509.1"/>
    </source>
</evidence>
<dbReference type="PANTHER" id="PTHR10459:SF60">
    <property type="entry name" value="POLY [ADP-RIBOSE] POLYMERASE 2"/>
    <property type="match status" value="1"/>
</dbReference>
<dbReference type="InterPro" id="IPR036930">
    <property type="entry name" value="WGR_dom_sf"/>
</dbReference>
<keyword evidence="2" id="KW-0328">Glycosyltransferase</keyword>
<dbReference type="PANTHER" id="PTHR10459">
    <property type="entry name" value="DNA LIGASE"/>
    <property type="match status" value="1"/>
</dbReference>
<dbReference type="PROSITE" id="PS51059">
    <property type="entry name" value="PARP_CATALYTIC"/>
    <property type="match status" value="1"/>
</dbReference>
<proteinExistence type="predicted"/>
<evidence type="ECO:0000256" key="4">
    <source>
        <dbReference type="ARBA" id="ARBA00023027"/>
    </source>
</evidence>
<organism evidence="7 8">
    <name type="scientific">Roseburia intestinalis</name>
    <dbReference type="NCBI Taxonomy" id="166486"/>
    <lineage>
        <taxon>Bacteria</taxon>
        <taxon>Bacillati</taxon>
        <taxon>Bacillota</taxon>
        <taxon>Clostridia</taxon>
        <taxon>Lachnospirales</taxon>
        <taxon>Lachnospiraceae</taxon>
        <taxon>Roseburia</taxon>
    </lineage>
</organism>
<dbReference type="SUPFAM" id="SSF142921">
    <property type="entry name" value="WGR domain-like"/>
    <property type="match status" value="1"/>
</dbReference>
<dbReference type="Proteomes" id="UP000284465">
    <property type="component" value="Unassembled WGS sequence"/>
</dbReference>
<dbReference type="Gene3D" id="3.90.228.10">
    <property type="match status" value="1"/>
</dbReference>
<comment type="catalytic activity">
    <reaction evidence="5">
        <text>NAD(+) + (ADP-D-ribosyl)n-acceptor = nicotinamide + (ADP-D-ribosyl)n+1-acceptor + H(+).</text>
        <dbReference type="EC" id="2.4.2.30"/>
    </reaction>
</comment>
<comment type="caution">
    <text evidence="7">The sequence shown here is derived from an EMBL/GenBank/DDBJ whole genome shotgun (WGS) entry which is preliminary data.</text>
</comment>
<evidence type="ECO:0000256" key="5">
    <source>
        <dbReference type="ARBA" id="ARBA00033987"/>
    </source>
</evidence>
<accession>A0A413SBB2</accession>
<dbReference type="EC" id="2.4.2.30" evidence="1"/>
<gene>
    <name evidence="7" type="ORF">DW927_19105</name>
</gene>
<reference evidence="7 8" key="1">
    <citation type="submission" date="2018-08" db="EMBL/GenBank/DDBJ databases">
        <title>A genome reference for cultivated species of the human gut microbiota.</title>
        <authorList>
            <person name="Zou Y."/>
            <person name="Xue W."/>
            <person name="Luo G."/>
        </authorList>
    </citation>
    <scope>NUCLEOTIDE SEQUENCE [LARGE SCALE GENOMIC DNA]</scope>
    <source>
        <strain evidence="7 8">AM43-11</strain>
    </source>
</reference>
<name>A0A413SBB2_9FIRM</name>
<dbReference type="RefSeq" id="WP_118592457.1">
    <property type="nucleotide sequence ID" value="NZ_QSFP01000039.1"/>
</dbReference>
<dbReference type="SUPFAM" id="SSF56399">
    <property type="entry name" value="ADP-ribosylation"/>
    <property type="match status" value="1"/>
</dbReference>